<proteinExistence type="predicted"/>
<name>A0A1C4YSF9_9ACTN</name>
<sequence length="313" mass="34857">MNSSRHIRVPAHGRGPGIDRKALWVVSELGLPTIVKTCVSCRSTRHRPTGKIRVNANHKLLDVWLLICCDLCGRTSKIPVHERINVRALDHERLLRFENNDPAIVRQLTMDATLAHKAAYQLDWTGTWQLDTDIPFYDLQREDAAPLEVIIRFELPAPIRVEKLLTAGFGLSRPAVRGMVDSGRIRLPLPIDAKAREDFTFLVVAAPPLSPERAGGATPRRDDLRRGAARTIRPAGRRGRRAGPACGGSLECAGLRPYGHACVRIPRIKDLRDSDGLRWPRADGLRWPRRGEACGGVTARFGPTPACRRRSDQ</sequence>
<dbReference type="Proteomes" id="UP000198228">
    <property type="component" value="Chromosome I"/>
</dbReference>
<protein>
    <recommendedName>
        <fullName evidence="3">DUF1062 domain-containing protein</fullName>
    </recommendedName>
</protein>
<organism evidence="1 2">
    <name type="scientific">Micromonospora purpureochromogenes</name>
    <dbReference type="NCBI Taxonomy" id="47872"/>
    <lineage>
        <taxon>Bacteria</taxon>
        <taxon>Bacillati</taxon>
        <taxon>Actinomycetota</taxon>
        <taxon>Actinomycetes</taxon>
        <taxon>Micromonosporales</taxon>
        <taxon>Micromonosporaceae</taxon>
        <taxon>Micromonospora</taxon>
    </lineage>
</organism>
<accession>A0A1C4YSF9</accession>
<gene>
    <name evidence="1" type="ORF">GA0074696_3648</name>
</gene>
<dbReference type="AlphaFoldDB" id="A0A1C4YSF9"/>
<evidence type="ECO:0000313" key="2">
    <source>
        <dbReference type="Proteomes" id="UP000198228"/>
    </source>
</evidence>
<dbReference type="RefSeq" id="WP_231925060.1">
    <property type="nucleotide sequence ID" value="NZ_LT607410.1"/>
</dbReference>
<evidence type="ECO:0000313" key="1">
    <source>
        <dbReference type="EMBL" id="SCF23596.1"/>
    </source>
</evidence>
<dbReference type="Pfam" id="PF06353">
    <property type="entry name" value="DUF1062"/>
    <property type="match status" value="1"/>
</dbReference>
<evidence type="ECO:0008006" key="3">
    <source>
        <dbReference type="Google" id="ProtNLM"/>
    </source>
</evidence>
<dbReference type="InterPro" id="IPR009412">
    <property type="entry name" value="DUF1062"/>
</dbReference>
<reference evidence="1 2" key="1">
    <citation type="submission" date="2016-06" db="EMBL/GenBank/DDBJ databases">
        <authorList>
            <person name="Kjaerup R.B."/>
            <person name="Dalgaard T.S."/>
            <person name="Juul-Madsen H.R."/>
        </authorList>
    </citation>
    <scope>NUCLEOTIDE SEQUENCE [LARGE SCALE GENOMIC DNA]</scope>
    <source>
        <strain evidence="1 2">DSM 43821</strain>
    </source>
</reference>
<dbReference type="EMBL" id="LT607410">
    <property type="protein sequence ID" value="SCF23596.1"/>
    <property type="molecule type" value="Genomic_DNA"/>
</dbReference>